<evidence type="ECO:0000313" key="3">
    <source>
        <dbReference type="EMBL" id="RKP06145.1"/>
    </source>
</evidence>
<feature type="signal peptide" evidence="2">
    <location>
        <begin position="1"/>
        <end position="19"/>
    </location>
</feature>
<keyword evidence="1" id="KW-0378">Hydrolase</keyword>
<dbReference type="Pfam" id="PF00657">
    <property type="entry name" value="Lipase_GDSL"/>
    <property type="match status" value="1"/>
</dbReference>
<dbReference type="Gene3D" id="3.40.50.1110">
    <property type="entry name" value="SGNH hydrolase"/>
    <property type="match status" value="1"/>
</dbReference>
<dbReference type="SUPFAM" id="SSF52266">
    <property type="entry name" value="SGNH hydrolase"/>
    <property type="match status" value="1"/>
</dbReference>
<reference evidence="4" key="1">
    <citation type="journal article" date="2018" name="Nat. Microbiol.">
        <title>Leveraging single-cell genomics to expand the fungal tree of life.</title>
        <authorList>
            <person name="Ahrendt S.R."/>
            <person name="Quandt C.A."/>
            <person name="Ciobanu D."/>
            <person name="Clum A."/>
            <person name="Salamov A."/>
            <person name="Andreopoulos B."/>
            <person name="Cheng J.F."/>
            <person name="Woyke T."/>
            <person name="Pelin A."/>
            <person name="Henrissat B."/>
            <person name="Reynolds N.K."/>
            <person name="Benny G.L."/>
            <person name="Smith M.E."/>
            <person name="James T.Y."/>
            <person name="Grigoriev I.V."/>
        </authorList>
    </citation>
    <scope>NUCLEOTIDE SEQUENCE [LARGE SCALE GENOMIC DNA]</scope>
    <source>
        <strain evidence="4">RSA 1356</strain>
    </source>
</reference>
<dbReference type="CDD" id="cd01846">
    <property type="entry name" value="fatty_acyltransferase_like"/>
    <property type="match status" value="1"/>
</dbReference>
<evidence type="ECO:0000256" key="1">
    <source>
        <dbReference type="ARBA" id="ARBA00022801"/>
    </source>
</evidence>
<sequence>MFKALLLLSALVVCGSASAILPPAANDQPAFTQLVVFGDSLSDNGNTFKLTNNQTPHPVLYANGRYSNGQVWTEYLAEKLNVPFSTYAYGGATSDNRLVKGTASPTDPTIVPSAYDQVHTDYLPVAGSGSFSPERALHTVIVGSNDYVNALKTGMPVNAEFTASVVSRILNIVDMLYTETGARDIVVSGLPLFEASPYVLAMDKQVQGAFKQISGLHNMLLASKVQEYAASRPDLKLRHFDLSAYTRKVIDDKESHGFSVIDKSCLDKNTGAVCNNPEQHFFWDPLHPTTHGHKLLADGILALLN</sequence>
<keyword evidence="2" id="KW-0732">Signal</keyword>
<dbReference type="Proteomes" id="UP000271241">
    <property type="component" value="Unassembled WGS sequence"/>
</dbReference>
<dbReference type="InterPro" id="IPR036514">
    <property type="entry name" value="SGNH_hydro_sf"/>
</dbReference>
<gene>
    <name evidence="3" type="ORF">THASP1DRAFT_32031</name>
</gene>
<dbReference type="GO" id="GO:0016788">
    <property type="term" value="F:hydrolase activity, acting on ester bonds"/>
    <property type="evidence" value="ECO:0007669"/>
    <property type="project" value="InterPro"/>
</dbReference>
<dbReference type="OrthoDB" id="1600564at2759"/>
<dbReference type="PANTHER" id="PTHR45648:SF22">
    <property type="entry name" value="GDSL LIPASE_ACYLHYDROLASE FAMILY PROTEIN (AFU_ORTHOLOGUE AFUA_4G14700)"/>
    <property type="match status" value="1"/>
</dbReference>
<dbReference type="PANTHER" id="PTHR45648">
    <property type="entry name" value="GDSL LIPASE/ACYLHYDROLASE FAMILY PROTEIN (AFU_ORTHOLOGUE AFUA_4G14700)"/>
    <property type="match status" value="1"/>
</dbReference>
<keyword evidence="4" id="KW-1185">Reference proteome</keyword>
<accession>A0A4P9XK60</accession>
<dbReference type="AlphaFoldDB" id="A0A4P9XK60"/>
<evidence type="ECO:0000313" key="4">
    <source>
        <dbReference type="Proteomes" id="UP000271241"/>
    </source>
</evidence>
<proteinExistence type="predicted"/>
<evidence type="ECO:0000256" key="2">
    <source>
        <dbReference type="SAM" id="SignalP"/>
    </source>
</evidence>
<dbReference type="EMBL" id="KZ992943">
    <property type="protein sequence ID" value="RKP06145.1"/>
    <property type="molecule type" value="Genomic_DNA"/>
</dbReference>
<name>A0A4P9XK60_9FUNG</name>
<dbReference type="InterPro" id="IPR001087">
    <property type="entry name" value="GDSL"/>
</dbReference>
<dbReference type="InterPro" id="IPR051058">
    <property type="entry name" value="GDSL_Est/Lipase"/>
</dbReference>
<dbReference type="STRING" id="78915.A0A4P9XK60"/>
<feature type="chain" id="PRO_5020307042" evidence="2">
    <location>
        <begin position="20"/>
        <end position="305"/>
    </location>
</feature>
<organism evidence="3 4">
    <name type="scientific">Thamnocephalis sphaerospora</name>
    <dbReference type="NCBI Taxonomy" id="78915"/>
    <lineage>
        <taxon>Eukaryota</taxon>
        <taxon>Fungi</taxon>
        <taxon>Fungi incertae sedis</taxon>
        <taxon>Zoopagomycota</taxon>
        <taxon>Zoopagomycotina</taxon>
        <taxon>Zoopagomycetes</taxon>
        <taxon>Zoopagales</taxon>
        <taxon>Sigmoideomycetaceae</taxon>
        <taxon>Thamnocephalis</taxon>
    </lineage>
</organism>
<protein>
    <submittedName>
        <fullName evidence="3">GDSL lipase/esterase</fullName>
    </submittedName>
</protein>